<sequence length="324" mass="36316">MTENMGDATQEAFDAEIVGNELDLRKADLLNDINNRQPNSAEIWYGHSILTSTLFPASPPKPGVDFVAKSNGTLEYLLEAGVDSNRQRKFPYGKYPRLLMAWMAKQIRAAGKTKTATVDPSTHTITIPSIYKLCDEMGLSQGGRTSHDVQEQLRLLLACRISVRRSTGFAGRSIDDIVYLPLVKAVRNVNDKNDAGYSGAIFELTEEVYNRLARESAPFDTRASSYLLNGRSVLPYDVYVWLTGSMKELKHDLPISWEWLHERFGDTIGTLKNFKAGFRRAVEKVRQVYPSVNVDFDKNGIVLHPSPTAISARPSKAEKWLSED</sequence>
<dbReference type="AlphaFoldDB" id="A0A2U2N9C3"/>
<dbReference type="Proteomes" id="UP000245876">
    <property type="component" value="Unassembled WGS sequence"/>
</dbReference>
<gene>
    <name evidence="1" type="ORF">DF196_07015</name>
</gene>
<evidence type="ECO:0008006" key="3">
    <source>
        <dbReference type="Google" id="ProtNLM"/>
    </source>
</evidence>
<reference evidence="1 2" key="1">
    <citation type="journal article" date="2018" name="Int. J. Syst. Evol. Microbiol.">
        <title>Bifidobacterium callitrichidarum sp. nov. from the faeces of the emperor tamarin (Saguinus imperator).</title>
        <authorList>
            <person name="Modesto M."/>
            <person name="Michelini S."/>
            <person name="Sansosti M.C."/>
            <person name="De Filippo C."/>
            <person name="Cavalieri D."/>
            <person name="Qvirist L."/>
            <person name="Andlid T."/>
            <person name="Spiezio C."/>
            <person name="Sandri C."/>
            <person name="Pascarelli S."/>
            <person name="Sgorbati B."/>
            <person name="Mattarelli P."/>
        </authorList>
    </citation>
    <scope>NUCLEOTIDE SEQUENCE [LARGE SCALE GENOMIC DNA]</scope>
    <source>
        <strain evidence="1 2">TRI 5</strain>
    </source>
</reference>
<name>A0A2U2N9C3_9BIFI</name>
<dbReference type="RefSeq" id="WP_109057147.1">
    <property type="nucleotide sequence ID" value="NZ_QFFM01000012.1"/>
</dbReference>
<evidence type="ECO:0000313" key="2">
    <source>
        <dbReference type="Proteomes" id="UP000245876"/>
    </source>
</evidence>
<dbReference type="OrthoDB" id="1524783at2"/>
<keyword evidence="2" id="KW-1185">Reference proteome</keyword>
<dbReference type="Pfam" id="PF04796">
    <property type="entry name" value="RepA_C"/>
    <property type="match status" value="1"/>
</dbReference>
<dbReference type="InterPro" id="IPR006881">
    <property type="entry name" value="RepA_C"/>
</dbReference>
<evidence type="ECO:0000313" key="1">
    <source>
        <dbReference type="EMBL" id="PWG65677.1"/>
    </source>
</evidence>
<proteinExistence type="predicted"/>
<comment type="caution">
    <text evidence="1">The sequence shown here is derived from an EMBL/GenBank/DDBJ whole genome shotgun (WGS) entry which is preliminary data.</text>
</comment>
<protein>
    <recommendedName>
        <fullName evidence="3">Plasmid encoded RepA protein</fullName>
    </recommendedName>
</protein>
<accession>A0A2U2N9C3</accession>
<organism evidence="1 2">
    <name type="scientific">Bifidobacterium callitrichidarum</name>
    <dbReference type="NCBI Taxonomy" id="2052941"/>
    <lineage>
        <taxon>Bacteria</taxon>
        <taxon>Bacillati</taxon>
        <taxon>Actinomycetota</taxon>
        <taxon>Actinomycetes</taxon>
        <taxon>Bifidobacteriales</taxon>
        <taxon>Bifidobacteriaceae</taxon>
        <taxon>Bifidobacterium</taxon>
    </lineage>
</organism>
<dbReference type="EMBL" id="QFFM01000012">
    <property type="protein sequence ID" value="PWG65677.1"/>
    <property type="molecule type" value="Genomic_DNA"/>
</dbReference>